<dbReference type="InterPro" id="IPR013786">
    <property type="entry name" value="AcylCoA_DH/ox_N"/>
</dbReference>
<keyword evidence="3" id="KW-0285">Flavoprotein</keyword>
<gene>
    <name evidence="8" type="ORF">EDD29_2926</name>
</gene>
<comment type="caution">
    <text evidence="8">The sequence shown here is derived from an EMBL/GenBank/DDBJ whole genome shotgun (WGS) entry which is preliminary data.</text>
</comment>
<proteinExistence type="inferred from homology"/>
<dbReference type="SUPFAM" id="SSF56645">
    <property type="entry name" value="Acyl-CoA dehydrogenase NM domain-like"/>
    <property type="match status" value="1"/>
</dbReference>
<evidence type="ECO:0000259" key="7">
    <source>
        <dbReference type="Pfam" id="PF02771"/>
    </source>
</evidence>
<sequence>MDARLTAEQRMLDEVAARFAVDLAGHEVADPGAWTDRDARGWADLSATGLIGLHTPASVGGGDAGVVETALVAERFAAALSAAPFLAASWSTASLAAAGADAALRAVNEGGLRLAPVLRPDLSGPALRGEDGIAVDARGARAGLLTDADGALHAVALGPPTRGADLTRTLCPVAADAAEIDLGVPLGSPLAPADLIRVEATALAVLSADLLGTMRRALDDAVAHVARREQFGVPVGSFQAVQHLAAHAATRTEGSRGAMWHAAWAATRLAPDDALLAARQAKAYCAESALEVAETAVQLLGGIALTREHPGHLRLRRVLLSRALLGDENAQYAAIAARRLAPSGTG</sequence>
<evidence type="ECO:0000313" key="9">
    <source>
        <dbReference type="Proteomes" id="UP000272400"/>
    </source>
</evidence>
<accession>A0A3N1CVQ2</accession>
<organism evidence="8 9">
    <name type="scientific">Actinocorallia herbida</name>
    <dbReference type="NCBI Taxonomy" id="58109"/>
    <lineage>
        <taxon>Bacteria</taxon>
        <taxon>Bacillati</taxon>
        <taxon>Actinomycetota</taxon>
        <taxon>Actinomycetes</taxon>
        <taxon>Streptosporangiales</taxon>
        <taxon>Thermomonosporaceae</taxon>
        <taxon>Actinocorallia</taxon>
    </lineage>
</organism>
<protein>
    <submittedName>
        <fullName evidence="8">Alkylation response protein AidB-like acyl-CoA dehydrogenase</fullName>
    </submittedName>
</protein>
<comment type="cofactor">
    <cofactor evidence="1">
        <name>FAD</name>
        <dbReference type="ChEBI" id="CHEBI:57692"/>
    </cofactor>
</comment>
<keyword evidence="4" id="KW-0274">FAD</keyword>
<name>A0A3N1CVQ2_9ACTN</name>
<evidence type="ECO:0000256" key="3">
    <source>
        <dbReference type="ARBA" id="ARBA00022630"/>
    </source>
</evidence>
<dbReference type="GO" id="GO:0050660">
    <property type="term" value="F:flavin adenine dinucleotide binding"/>
    <property type="evidence" value="ECO:0007669"/>
    <property type="project" value="InterPro"/>
</dbReference>
<dbReference type="InterPro" id="IPR036250">
    <property type="entry name" value="AcylCo_DH-like_C"/>
</dbReference>
<dbReference type="EMBL" id="RJKE01000001">
    <property type="protein sequence ID" value="ROO85383.1"/>
    <property type="molecule type" value="Genomic_DNA"/>
</dbReference>
<dbReference type="Proteomes" id="UP000272400">
    <property type="component" value="Unassembled WGS sequence"/>
</dbReference>
<keyword evidence="9" id="KW-1185">Reference proteome</keyword>
<dbReference type="PANTHER" id="PTHR43884:SF20">
    <property type="entry name" value="ACYL-COA DEHYDROGENASE FADE28"/>
    <property type="match status" value="1"/>
</dbReference>
<dbReference type="RefSeq" id="WP_123664896.1">
    <property type="nucleotide sequence ID" value="NZ_RJKE01000001.1"/>
</dbReference>
<dbReference type="Gene3D" id="1.20.140.10">
    <property type="entry name" value="Butyryl-CoA Dehydrogenase, subunit A, domain 3"/>
    <property type="match status" value="1"/>
</dbReference>
<evidence type="ECO:0000256" key="5">
    <source>
        <dbReference type="ARBA" id="ARBA00023002"/>
    </source>
</evidence>
<evidence type="ECO:0000259" key="6">
    <source>
        <dbReference type="Pfam" id="PF00441"/>
    </source>
</evidence>
<dbReference type="GO" id="GO:0003995">
    <property type="term" value="F:acyl-CoA dehydrogenase activity"/>
    <property type="evidence" value="ECO:0007669"/>
    <property type="project" value="TreeGrafter"/>
</dbReference>
<dbReference type="PANTHER" id="PTHR43884">
    <property type="entry name" value="ACYL-COA DEHYDROGENASE"/>
    <property type="match status" value="1"/>
</dbReference>
<evidence type="ECO:0000256" key="2">
    <source>
        <dbReference type="ARBA" id="ARBA00009347"/>
    </source>
</evidence>
<reference evidence="8 9" key="1">
    <citation type="submission" date="2018-11" db="EMBL/GenBank/DDBJ databases">
        <title>Sequencing the genomes of 1000 actinobacteria strains.</title>
        <authorList>
            <person name="Klenk H.-P."/>
        </authorList>
    </citation>
    <scope>NUCLEOTIDE SEQUENCE [LARGE SCALE GENOMIC DNA]</scope>
    <source>
        <strain evidence="8 9">DSM 44254</strain>
    </source>
</reference>
<evidence type="ECO:0000313" key="8">
    <source>
        <dbReference type="EMBL" id="ROO85383.1"/>
    </source>
</evidence>
<dbReference type="Pfam" id="PF00441">
    <property type="entry name" value="Acyl-CoA_dh_1"/>
    <property type="match status" value="1"/>
</dbReference>
<evidence type="ECO:0000256" key="4">
    <source>
        <dbReference type="ARBA" id="ARBA00022827"/>
    </source>
</evidence>
<dbReference type="InterPro" id="IPR009075">
    <property type="entry name" value="AcylCo_DH/oxidase_C"/>
</dbReference>
<feature type="domain" description="Acyl-CoA dehydrogenase/oxidase C-terminal" evidence="6">
    <location>
        <begin position="206"/>
        <end position="338"/>
    </location>
</feature>
<dbReference type="InterPro" id="IPR009100">
    <property type="entry name" value="AcylCoA_DH/oxidase_NM_dom_sf"/>
</dbReference>
<dbReference type="AlphaFoldDB" id="A0A3N1CVQ2"/>
<dbReference type="OrthoDB" id="4607453at2"/>
<dbReference type="InterPro" id="IPR037069">
    <property type="entry name" value="AcylCoA_DH/ox_N_sf"/>
</dbReference>
<keyword evidence="5" id="KW-0560">Oxidoreductase</keyword>
<evidence type="ECO:0000256" key="1">
    <source>
        <dbReference type="ARBA" id="ARBA00001974"/>
    </source>
</evidence>
<dbReference type="Gene3D" id="1.10.540.10">
    <property type="entry name" value="Acyl-CoA dehydrogenase/oxidase, N-terminal domain"/>
    <property type="match status" value="1"/>
</dbReference>
<dbReference type="Pfam" id="PF02771">
    <property type="entry name" value="Acyl-CoA_dh_N"/>
    <property type="match status" value="1"/>
</dbReference>
<feature type="domain" description="Acyl-CoA dehydrogenase/oxidase N-terminal" evidence="7">
    <location>
        <begin position="6"/>
        <end position="100"/>
    </location>
</feature>
<comment type="similarity">
    <text evidence="2">Belongs to the acyl-CoA dehydrogenase family.</text>
</comment>
<dbReference type="SUPFAM" id="SSF47203">
    <property type="entry name" value="Acyl-CoA dehydrogenase C-terminal domain-like"/>
    <property type="match status" value="1"/>
</dbReference>